<evidence type="ECO:0000259" key="14">
    <source>
        <dbReference type="Pfam" id="PF14842"/>
    </source>
</evidence>
<dbReference type="GO" id="GO:0005886">
    <property type="term" value="C:plasma membrane"/>
    <property type="evidence" value="ECO:0007669"/>
    <property type="project" value="UniProtKB-SubCell"/>
</dbReference>
<dbReference type="InterPro" id="IPR028263">
    <property type="entry name" value="FliG_N"/>
</dbReference>
<evidence type="ECO:0000256" key="11">
    <source>
        <dbReference type="PIRNR" id="PIRNR003161"/>
    </source>
</evidence>
<evidence type="ECO:0000256" key="5">
    <source>
        <dbReference type="ARBA" id="ARBA00022475"/>
    </source>
</evidence>
<evidence type="ECO:0000256" key="1">
    <source>
        <dbReference type="ARBA" id="ARBA00004117"/>
    </source>
</evidence>
<keyword evidence="5 11" id="KW-1003">Cell membrane</keyword>
<comment type="similarity">
    <text evidence="3 11">Belongs to the FliG family.</text>
</comment>
<evidence type="ECO:0000256" key="6">
    <source>
        <dbReference type="ARBA" id="ARBA00022500"/>
    </source>
</evidence>
<gene>
    <name evidence="15" type="primary">fliG</name>
    <name evidence="15" type="ORF">NJQ99_00690</name>
</gene>
<keyword evidence="7 11" id="KW-0283">Flagellar rotation</keyword>
<reference evidence="15" key="1">
    <citation type="submission" date="2022-06" db="EMBL/GenBank/DDBJ databases">
        <title>Isolation and Genomics of Futiania mangrovii gen. nov., sp. nov., a Rare and Metabolically-versatile member in the Class Alphaproteobacteria.</title>
        <authorList>
            <person name="Liu L."/>
            <person name="Huang W.-C."/>
            <person name="Pan J."/>
            <person name="Li J."/>
            <person name="Huang Y."/>
            <person name="Du H."/>
            <person name="Liu Y."/>
            <person name="Li M."/>
        </authorList>
    </citation>
    <scope>NUCLEOTIDE SEQUENCE</scope>
    <source>
        <strain evidence="15">FT118</strain>
    </source>
</reference>
<evidence type="ECO:0000256" key="9">
    <source>
        <dbReference type="ARBA" id="ARBA00023143"/>
    </source>
</evidence>
<dbReference type="Pfam" id="PF14841">
    <property type="entry name" value="FliG_M"/>
    <property type="match status" value="1"/>
</dbReference>
<evidence type="ECO:0000256" key="3">
    <source>
        <dbReference type="ARBA" id="ARBA00010299"/>
    </source>
</evidence>
<keyword evidence="6 11" id="KW-0145">Chemotaxis</keyword>
<accession>A0A9J6P9I9</accession>
<dbReference type="PRINTS" id="PR00954">
    <property type="entry name" value="FLGMOTORFLIG"/>
</dbReference>
<keyword evidence="8 11" id="KW-0472">Membrane</keyword>
<dbReference type="PIRSF" id="PIRSF003161">
    <property type="entry name" value="FliG"/>
    <property type="match status" value="1"/>
</dbReference>
<dbReference type="Pfam" id="PF14842">
    <property type="entry name" value="FliG_N"/>
    <property type="match status" value="1"/>
</dbReference>
<feature type="domain" description="Flagellar motor switch protein FliG C-terminal" evidence="12">
    <location>
        <begin position="220"/>
        <end position="325"/>
    </location>
</feature>
<evidence type="ECO:0000259" key="13">
    <source>
        <dbReference type="Pfam" id="PF14841"/>
    </source>
</evidence>
<dbReference type="Pfam" id="PF01706">
    <property type="entry name" value="FliG_C"/>
    <property type="match status" value="1"/>
</dbReference>
<dbReference type="Gene3D" id="1.10.220.30">
    <property type="match status" value="3"/>
</dbReference>
<dbReference type="InterPro" id="IPR023087">
    <property type="entry name" value="Flg_Motor_Flig_C"/>
</dbReference>
<dbReference type="GO" id="GO:0006935">
    <property type="term" value="P:chemotaxis"/>
    <property type="evidence" value="ECO:0007669"/>
    <property type="project" value="UniProtKB-KW"/>
</dbReference>
<evidence type="ECO:0000313" key="16">
    <source>
        <dbReference type="Proteomes" id="UP001055804"/>
    </source>
</evidence>
<feature type="domain" description="Flagellar motor switch protein FliG middle" evidence="13">
    <location>
        <begin position="117"/>
        <end position="188"/>
    </location>
</feature>
<keyword evidence="15" id="KW-0282">Flagellum</keyword>
<dbReference type="SUPFAM" id="SSF48029">
    <property type="entry name" value="FliG"/>
    <property type="match status" value="2"/>
</dbReference>
<dbReference type="GO" id="GO:0071973">
    <property type="term" value="P:bacterial-type flagellum-dependent cell motility"/>
    <property type="evidence" value="ECO:0007669"/>
    <property type="project" value="InterPro"/>
</dbReference>
<dbReference type="Proteomes" id="UP001055804">
    <property type="component" value="Unassembled WGS sequence"/>
</dbReference>
<keyword evidence="15" id="KW-0969">Cilium</keyword>
<proteinExistence type="inferred from homology"/>
<dbReference type="GO" id="GO:0003774">
    <property type="term" value="F:cytoskeletal motor activity"/>
    <property type="evidence" value="ECO:0007669"/>
    <property type="project" value="InterPro"/>
</dbReference>
<dbReference type="PANTHER" id="PTHR30534:SF0">
    <property type="entry name" value="FLAGELLAR MOTOR SWITCH PROTEIN FLIG"/>
    <property type="match status" value="1"/>
</dbReference>
<name>A0A9J6P9I9_9PROT</name>
<keyword evidence="15" id="KW-0966">Cell projection</keyword>
<evidence type="ECO:0000256" key="10">
    <source>
        <dbReference type="ARBA" id="ARBA00025598"/>
    </source>
</evidence>
<dbReference type="InterPro" id="IPR000090">
    <property type="entry name" value="Flg_Motor_Flig"/>
</dbReference>
<organism evidence="15 16">
    <name type="scientific">Futiania mangrovi</name>
    <dbReference type="NCBI Taxonomy" id="2959716"/>
    <lineage>
        <taxon>Bacteria</taxon>
        <taxon>Pseudomonadati</taxon>
        <taxon>Pseudomonadota</taxon>
        <taxon>Alphaproteobacteria</taxon>
        <taxon>Futianiales</taxon>
        <taxon>Futianiaceae</taxon>
        <taxon>Futiania</taxon>
    </lineage>
</organism>
<protein>
    <recommendedName>
        <fullName evidence="4 11">Flagellar motor switch protein FliG</fullName>
    </recommendedName>
</protein>
<evidence type="ECO:0000313" key="15">
    <source>
        <dbReference type="EMBL" id="MCP1334921.1"/>
    </source>
</evidence>
<dbReference type="RefSeq" id="WP_269330884.1">
    <property type="nucleotide sequence ID" value="NZ_JAMZFT010000001.1"/>
</dbReference>
<dbReference type="PANTHER" id="PTHR30534">
    <property type="entry name" value="FLAGELLAR MOTOR SWITCH PROTEIN FLIG"/>
    <property type="match status" value="1"/>
</dbReference>
<comment type="subcellular location">
    <subcellularLocation>
        <location evidence="1 11">Bacterial flagellum basal body</location>
    </subcellularLocation>
    <subcellularLocation>
        <location evidence="11">Cell inner membrane</location>
        <topology evidence="11">Peripheral membrane protein</topology>
        <orientation evidence="11">Cytoplasmic side</orientation>
    </subcellularLocation>
    <subcellularLocation>
        <location evidence="2">Cell membrane</location>
        <topology evidence="2">Peripheral membrane protein</topology>
        <orientation evidence="2">Cytoplasmic side</orientation>
    </subcellularLocation>
</comment>
<keyword evidence="9 11" id="KW-0975">Bacterial flagellum</keyword>
<dbReference type="NCBIfam" id="TIGR00207">
    <property type="entry name" value="fliG"/>
    <property type="match status" value="1"/>
</dbReference>
<comment type="caution">
    <text evidence="15">The sequence shown here is derived from an EMBL/GenBank/DDBJ whole genome shotgun (WGS) entry which is preliminary data.</text>
</comment>
<sequence length="336" mass="36176">MTAAPDALTGPQRAALLLLALGEERGADVWARLDAEEVRALGRLMADLGPVPPAAVSQVLADARTRLGADGAVAGTPETVERLITVHRGSEAASDVAAEIRSTRGGTTWDRLGAVNPQALARYLRNEYPQTVALVLSRLNAQTAARVMAALPDGVALDSITRMLSLDPVQEDILEEVEAVLDSEFLATLGRANQGDAFQQMAEIFNSFDRATEQRLMGALQGRDRTAADRIRALMFTFEDLATLSDRSVQTLLQGTDRGVLALALKGASSTVQETFWRNMPERAARLLRDDMETMGPVRIRDVDDAQARIVALAKELAARGEMALGADQPHEDLIA</sequence>
<keyword evidence="11" id="KW-0997">Cell inner membrane</keyword>
<evidence type="ECO:0000256" key="7">
    <source>
        <dbReference type="ARBA" id="ARBA00022779"/>
    </source>
</evidence>
<dbReference type="InterPro" id="IPR032779">
    <property type="entry name" value="FliG_M"/>
</dbReference>
<evidence type="ECO:0000256" key="2">
    <source>
        <dbReference type="ARBA" id="ARBA00004413"/>
    </source>
</evidence>
<keyword evidence="16" id="KW-1185">Reference proteome</keyword>
<dbReference type="AlphaFoldDB" id="A0A9J6P9I9"/>
<evidence type="ECO:0000256" key="8">
    <source>
        <dbReference type="ARBA" id="ARBA00023136"/>
    </source>
</evidence>
<dbReference type="InterPro" id="IPR011002">
    <property type="entry name" value="FliG_a-hlx"/>
</dbReference>
<dbReference type="GO" id="GO:0009425">
    <property type="term" value="C:bacterial-type flagellum basal body"/>
    <property type="evidence" value="ECO:0007669"/>
    <property type="project" value="UniProtKB-SubCell"/>
</dbReference>
<feature type="domain" description="Flagellar motor switch protein FliG N-terminal" evidence="14">
    <location>
        <begin position="8"/>
        <end position="109"/>
    </location>
</feature>
<dbReference type="EMBL" id="JAMZFT010000001">
    <property type="protein sequence ID" value="MCP1334921.1"/>
    <property type="molecule type" value="Genomic_DNA"/>
</dbReference>
<comment type="function">
    <text evidence="10 11">FliG is one of three proteins (FliG, FliN, FliM) that forms the rotor-mounted switch complex (C ring), located at the base of the basal body. This complex interacts with the CheY and CheZ chemotaxis proteins, in addition to contacting components of the motor that determine the direction of flagellar rotation.</text>
</comment>
<evidence type="ECO:0000259" key="12">
    <source>
        <dbReference type="Pfam" id="PF01706"/>
    </source>
</evidence>
<evidence type="ECO:0000256" key="4">
    <source>
        <dbReference type="ARBA" id="ARBA00021870"/>
    </source>
</evidence>